<accession>A0A2G8SHA6</accession>
<reference evidence="2 3" key="1">
    <citation type="journal article" date="2015" name="Sci. Rep.">
        <title>Chromosome-level genome map provides insights into diverse defense mechanisms in the medicinal fungus Ganoderma sinense.</title>
        <authorList>
            <person name="Zhu Y."/>
            <person name="Xu J."/>
            <person name="Sun C."/>
            <person name="Zhou S."/>
            <person name="Xu H."/>
            <person name="Nelson D.R."/>
            <person name="Qian J."/>
            <person name="Song J."/>
            <person name="Luo H."/>
            <person name="Xiang L."/>
            <person name="Li Y."/>
            <person name="Xu Z."/>
            <person name="Ji A."/>
            <person name="Wang L."/>
            <person name="Lu S."/>
            <person name="Hayward A."/>
            <person name="Sun W."/>
            <person name="Li X."/>
            <person name="Schwartz D.C."/>
            <person name="Wang Y."/>
            <person name="Chen S."/>
        </authorList>
    </citation>
    <scope>NUCLEOTIDE SEQUENCE [LARGE SCALE GENOMIC DNA]</scope>
    <source>
        <strain evidence="2 3">ZZ0214-1</strain>
    </source>
</reference>
<dbReference type="Gene3D" id="1.20.1280.50">
    <property type="match status" value="1"/>
</dbReference>
<dbReference type="PROSITE" id="PS50181">
    <property type="entry name" value="FBOX"/>
    <property type="match status" value="1"/>
</dbReference>
<dbReference type="SUPFAM" id="SSF81383">
    <property type="entry name" value="F-box domain"/>
    <property type="match status" value="1"/>
</dbReference>
<sequence>MDRLPYDVQLALARQLTVRDVVRLCATCKKGQALMRDRSMWHHMLSRLLLHFPQPQIAMRLANMEVEEMKMWVIHSARLDRLWHQIDYQPRVTRDYHCDKTVEHVKLVAGGNWLVIVLRDGSLQLHELGAPAPAVTLAQSLTDDESVFYLSSRLSLTNEHEDLIILQMGVRYNQCNIYVYHIAVVDPVPAFLRVGKISVTGSVWCCASGGQLLVYGLESGTGDMILHVCPLGPQHADNAGPAVSMNIGPWSADEDFTISVLSDSQVMLAYHGGISIYEIPPISASAPGRGQPRIRSVQPLWSTTCDIGEGIYRISPFTGSSSAGAPVHPLVIAGTNALHVLRVFPDSRVEYREVTYPLIAGAEIGYIGLGAVGQRRAIWDCTEARNGSMFIYFQTYSLPRTILDLGADRAAFDAEELGPEGRLGSFSVRVEPEEHLVSVCLEEATGRVCLLLNNITTGARRISVIDVV</sequence>
<gene>
    <name evidence="2" type="ORF">GSI_04592</name>
</gene>
<dbReference type="Proteomes" id="UP000230002">
    <property type="component" value="Unassembled WGS sequence"/>
</dbReference>
<name>A0A2G8SHA6_9APHY</name>
<feature type="domain" description="F-box" evidence="1">
    <location>
        <begin position="1"/>
        <end position="44"/>
    </location>
</feature>
<dbReference type="InterPro" id="IPR036047">
    <property type="entry name" value="F-box-like_dom_sf"/>
</dbReference>
<keyword evidence="3" id="KW-1185">Reference proteome</keyword>
<protein>
    <recommendedName>
        <fullName evidence="1">F-box domain-containing protein</fullName>
    </recommendedName>
</protein>
<organism evidence="2 3">
    <name type="scientific">Ganoderma sinense ZZ0214-1</name>
    <dbReference type="NCBI Taxonomy" id="1077348"/>
    <lineage>
        <taxon>Eukaryota</taxon>
        <taxon>Fungi</taxon>
        <taxon>Dikarya</taxon>
        <taxon>Basidiomycota</taxon>
        <taxon>Agaricomycotina</taxon>
        <taxon>Agaricomycetes</taxon>
        <taxon>Polyporales</taxon>
        <taxon>Polyporaceae</taxon>
        <taxon>Ganoderma</taxon>
    </lineage>
</organism>
<dbReference type="AlphaFoldDB" id="A0A2G8SHA6"/>
<proteinExistence type="predicted"/>
<evidence type="ECO:0000259" key="1">
    <source>
        <dbReference type="PROSITE" id="PS50181"/>
    </source>
</evidence>
<dbReference type="OrthoDB" id="3268567at2759"/>
<evidence type="ECO:0000313" key="3">
    <source>
        <dbReference type="Proteomes" id="UP000230002"/>
    </source>
</evidence>
<dbReference type="InterPro" id="IPR001810">
    <property type="entry name" value="F-box_dom"/>
</dbReference>
<dbReference type="EMBL" id="AYKW01000008">
    <property type="protein sequence ID" value="PIL33143.1"/>
    <property type="molecule type" value="Genomic_DNA"/>
</dbReference>
<evidence type="ECO:0000313" key="2">
    <source>
        <dbReference type="EMBL" id="PIL33143.1"/>
    </source>
</evidence>
<comment type="caution">
    <text evidence="2">The sequence shown here is derived from an EMBL/GenBank/DDBJ whole genome shotgun (WGS) entry which is preliminary data.</text>
</comment>
<dbReference type="Pfam" id="PF12937">
    <property type="entry name" value="F-box-like"/>
    <property type="match status" value="1"/>
</dbReference>